<feature type="transmembrane region" description="Helical" evidence="1">
    <location>
        <begin position="7"/>
        <end position="31"/>
    </location>
</feature>
<evidence type="ECO:0000313" key="3">
    <source>
        <dbReference type="Proteomes" id="UP001219862"/>
    </source>
</evidence>
<comment type="caution">
    <text evidence="2">The sequence shown here is derived from an EMBL/GenBank/DDBJ whole genome shotgun (WGS) entry which is preliminary data.</text>
</comment>
<evidence type="ECO:0000256" key="1">
    <source>
        <dbReference type="SAM" id="Phobius"/>
    </source>
</evidence>
<dbReference type="RefSeq" id="WP_273596054.1">
    <property type="nucleotide sequence ID" value="NZ_JAQQXS010000005.1"/>
</dbReference>
<keyword evidence="1" id="KW-0812">Transmembrane</keyword>
<evidence type="ECO:0000313" key="2">
    <source>
        <dbReference type="EMBL" id="MDC8784934.1"/>
    </source>
</evidence>
<accession>A0ABT5KPT8</accession>
<keyword evidence="1" id="KW-0472">Membrane</keyword>
<gene>
    <name evidence="2" type="ORF">PRZ01_07000</name>
</gene>
<organism evidence="2 3">
    <name type="scientific">Roseateles koreensis</name>
    <dbReference type="NCBI Taxonomy" id="2987526"/>
    <lineage>
        <taxon>Bacteria</taxon>
        <taxon>Pseudomonadati</taxon>
        <taxon>Pseudomonadota</taxon>
        <taxon>Betaproteobacteria</taxon>
        <taxon>Burkholderiales</taxon>
        <taxon>Sphaerotilaceae</taxon>
        <taxon>Roseateles</taxon>
    </lineage>
</organism>
<feature type="transmembrane region" description="Helical" evidence="1">
    <location>
        <begin position="78"/>
        <end position="97"/>
    </location>
</feature>
<keyword evidence="1" id="KW-1133">Transmembrane helix</keyword>
<name>A0ABT5KPT8_9BURK</name>
<dbReference type="EMBL" id="JAQQXS010000005">
    <property type="protein sequence ID" value="MDC8784934.1"/>
    <property type="molecule type" value="Genomic_DNA"/>
</dbReference>
<feature type="transmembrane region" description="Helical" evidence="1">
    <location>
        <begin position="109"/>
        <end position="132"/>
    </location>
</feature>
<evidence type="ECO:0008006" key="4">
    <source>
        <dbReference type="Google" id="ProtNLM"/>
    </source>
</evidence>
<sequence>MRPRVAILVIVGALLGLLIGYPMTIGVFMGFYRLQHPWHGELSTGQVWDSFFYAFLPPFLLWLGGAIAFVLTTKRRQHVLKCSVAAIAVLALVAFVSQFKGWEHSPSQYLIFTFLFRPGLMLLAAALTWRLWQAK</sequence>
<dbReference type="Proteomes" id="UP001219862">
    <property type="component" value="Unassembled WGS sequence"/>
</dbReference>
<feature type="transmembrane region" description="Helical" evidence="1">
    <location>
        <begin position="51"/>
        <end position="71"/>
    </location>
</feature>
<keyword evidence="3" id="KW-1185">Reference proteome</keyword>
<proteinExistence type="predicted"/>
<protein>
    <recommendedName>
        <fullName evidence="4">Transmembrane protein</fullName>
    </recommendedName>
</protein>
<reference evidence="2 3" key="1">
    <citation type="submission" date="2022-10" db="EMBL/GenBank/DDBJ databases">
        <title>paucibacter sp. hw8 Genome sequencing.</title>
        <authorList>
            <person name="Park S."/>
        </authorList>
    </citation>
    <scope>NUCLEOTIDE SEQUENCE [LARGE SCALE GENOMIC DNA]</scope>
    <source>
        <strain evidence="3">hw8</strain>
    </source>
</reference>